<evidence type="ECO:0000313" key="3">
    <source>
        <dbReference type="Proteomes" id="UP001139971"/>
    </source>
</evidence>
<dbReference type="RefSeq" id="WP_263541102.1">
    <property type="nucleotide sequence ID" value="NZ_JAOVZO020000011.1"/>
</dbReference>
<dbReference type="PROSITE" id="PS51186">
    <property type="entry name" value="GNAT"/>
    <property type="match status" value="1"/>
</dbReference>
<dbReference type="PANTHER" id="PTHR43072">
    <property type="entry name" value="N-ACETYLTRANSFERASE"/>
    <property type="match status" value="1"/>
</dbReference>
<evidence type="ECO:0000259" key="1">
    <source>
        <dbReference type="PROSITE" id="PS51186"/>
    </source>
</evidence>
<accession>A0A9X3YJ72</accession>
<evidence type="ECO:0000313" key="2">
    <source>
        <dbReference type="EMBL" id="MDC8012529.1"/>
    </source>
</evidence>
<name>A0A9X3YJ72_9GAMM</name>
<gene>
    <name evidence="2" type="ORF">OD750_008210</name>
</gene>
<dbReference type="EMBL" id="JAOVZO020000011">
    <property type="protein sequence ID" value="MDC8012529.1"/>
    <property type="molecule type" value="Genomic_DNA"/>
</dbReference>
<dbReference type="Gene3D" id="3.40.630.30">
    <property type="match status" value="1"/>
</dbReference>
<comment type="caution">
    <text evidence="2">The sequence shown here is derived from an EMBL/GenBank/DDBJ whole genome shotgun (WGS) entry which is preliminary data.</text>
</comment>
<feature type="domain" description="N-acetyltransferase" evidence="1">
    <location>
        <begin position="4"/>
        <end position="170"/>
    </location>
</feature>
<dbReference type="Pfam" id="PF00583">
    <property type="entry name" value="Acetyltransf_1"/>
    <property type="match status" value="1"/>
</dbReference>
<proteinExistence type="predicted"/>
<dbReference type="CDD" id="cd04301">
    <property type="entry name" value="NAT_SF"/>
    <property type="match status" value="1"/>
</dbReference>
<reference evidence="2" key="1">
    <citation type="submission" date="2023-02" db="EMBL/GenBank/DDBJ databases">
        <title>Tahibacter soli sp. nov. isolated from soil.</title>
        <authorList>
            <person name="Baek J.H."/>
            <person name="Lee J.K."/>
            <person name="Choi D.G."/>
            <person name="Jeon C.O."/>
        </authorList>
    </citation>
    <scope>NUCLEOTIDE SEQUENCE</scope>
    <source>
        <strain evidence="2">BL</strain>
    </source>
</reference>
<sequence>MPDYAIEPARADDAAALLSLYRAVAAIEGGLARGVDEITPDYVGGFLSEALAHGYSLVARLADGSLAGEIHTYPMGPKKFAHVLGELTIAVHPAHQGAGVGRALFRRLMDIVEHERPDILRVELGAQESNARAIAFYESLGFVVEGRMTGRVASVGGGYEADIPMAWLRPAR</sequence>
<dbReference type="AlphaFoldDB" id="A0A9X3YJ72"/>
<dbReference type="GO" id="GO:0016747">
    <property type="term" value="F:acyltransferase activity, transferring groups other than amino-acyl groups"/>
    <property type="evidence" value="ECO:0007669"/>
    <property type="project" value="InterPro"/>
</dbReference>
<keyword evidence="3" id="KW-1185">Reference proteome</keyword>
<organism evidence="2 3">
    <name type="scientific">Tahibacter soli</name>
    <dbReference type="NCBI Taxonomy" id="2983605"/>
    <lineage>
        <taxon>Bacteria</taxon>
        <taxon>Pseudomonadati</taxon>
        <taxon>Pseudomonadota</taxon>
        <taxon>Gammaproteobacteria</taxon>
        <taxon>Lysobacterales</taxon>
        <taxon>Rhodanobacteraceae</taxon>
        <taxon>Tahibacter</taxon>
    </lineage>
</organism>
<dbReference type="Proteomes" id="UP001139971">
    <property type="component" value="Unassembled WGS sequence"/>
</dbReference>
<dbReference type="SUPFAM" id="SSF55729">
    <property type="entry name" value="Acyl-CoA N-acyltransferases (Nat)"/>
    <property type="match status" value="1"/>
</dbReference>
<dbReference type="InterPro" id="IPR016181">
    <property type="entry name" value="Acyl_CoA_acyltransferase"/>
</dbReference>
<protein>
    <submittedName>
        <fullName evidence="2">GNAT family N-acetyltransferase</fullName>
    </submittedName>
</protein>
<dbReference type="InterPro" id="IPR000182">
    <property type="entry name" value="GNAT_dom"/>
</dbReference>